<name>A0AAN8F8P2_TRICO</name>
<sequence>MSKSSSQDEEITCCFVGGGFSLIERLSPKCSPRHVVDPYLSSDTQEFDLICPILGNSSYLWDIFPSYDIFKVNEYGNILAQITNNEVYDAEAVISPDGKKILYTSREKGDLDIYIMELDGSNKKQLTNITGYDGGGSFSPDSNKIVFRASRPKTAKEVNTYTHLLQYDLVATSEMELYVMNADGTDQRPIFNKPLGNASWAPSYHPDNKRIIFSSNFNSTCTSDFNLYIVNEDGTGLEQVTYNEGHFDAFPVFSHDGKSLVWSSTRGSADSRQINVFIADWVDPGQSANDENDAKEEIRTNRVPKRLTEEFNSQKNETHWQDTTTTAYDNVVHFEGERHFKNVKQLTFRGQNAEGYFR</sequence>
<dbReference type="Proteomes" id="UP001331761">
    <property type="component" value="Unassembled WGS sequence"/>
</dbReference>
<evidence type="ECO:0000313" key="3">
    <source>
        <dbReference type="Proteomes" id="UP001331761"/>
    </source>
</evidence>
<dbReference type="PANTHER" id="PTHR36842">
    <property type="entry name" value="PROTEIN TOLB HOMOLOG"/>
    <property type="match status" value="1"/>
</dbReference>
<comment type="caution">
    <text evidence="2">The sequence shown here is derived from an EMBL/GenBank/DDBJ whole genome shotgun (WGS) entry which is preliminary data.</text>
</comment>
<dbReference type="InterPro" id="IPR011659">
    <property type="entry name" value="WD40"/>
</dbReference>
<dbReference type="InterPro" id="IPR011042">
    <property type="entry name" value="6-blade_b-propeller_TolB-like"/>
</dbReference>
<comment type="similarity">
    <text evidence="1">Belongs to the TolB family.</text>
</comment>
<proteinExistence type="inferred from homology"/>
<evidence type="ECO:0000313" key="2">
    <source>
        <dbReference type="EMBL" id="KAK5975210.1"/>
    </source>
</evidence>
<keyword evidence="3" id="KW-1185">Reference proteome</keyword>
<dbReference type="Gene3D" id="2.120.10.30">
    <property type="entry name" value="TolB, C-terminal domain"/>
    <property type="match status" value="2"/>
</dbReference>
<evidence type="ECO:0000256" key="1">
    <source>
        <dbReference type="ARBA" id="ARBA00009820"/>
    </source>
</evidence>
<dbReference type="AlphaFoldDB" id="A0AAN8F8P2"/>
<dbReference type="PANTHER" id="PTHR36842:SF1">
    <property type="entry name" value="PROTEIN TOLB"/>
    <property type="match status" value="1"/>
</dbReference>
<reference evidence="2 3" key="1">
    <citation type="submission" date="2019-10" db="EMBL/GenBank/DDBJ databases">
        <title>Assembly and Annotation for the nematode Trichostrongylus colubriformis.</title>
        <authorList>
            <person name="Martin J."/>
        </authorList>
    </citation>
    <scope>NUCLEOTIDE SEQUENCE [LARGE SCALE GENOMIC DNA]</scope>
    <source>
        <strain evidence="2">G859</strain>
        <tissue evidence="2">Whole worm</tissue>
    </source>
</reference>
<dbReference type="Pfam" id="PF07676">
    <property type="entry name" value="PD40"/>
    <property type="match status" value="4"/>
</dbReference>
<organism evidence="2 3">
    <name type="scientific">Trichostrongylus colubriformis</name>
    <name type="common">Black scour worm</name>
    <dbReference type="NCBI Taxonomy" id="6319"/>
    <lineage>
        <taxon>Eukaryota</taxon>
        <taxon>Metazoa</taxon>
        <taxon>Ecdysozoa</taxon>
        <taxon>Nematoda</taxon>
        <taxon>Chromadorea</taxon>
        <taxon>Rhabditida</taxon>
        <taxon>Rhabditina</taxon>
        <taxon>Rhabditomorpha</taxon>
        <taxon>Strongyloidea</taxon>
        <taxon>Trichostrongylidae</taxon>
        <taxon>Trichostrongylus</taxon>
    </lineage>
</organism>
<gene>
    <name evidence="2" type="ORF">GCK32_009431</name>
</gene>
<protein>
    <submittedName>
        <fullName evidence="2">Translocation protein TolB</fullName>
    </submittedName>
</protein>
<dbReference type="SUPFAM" id="SSF69304">
    <property type="entry name" value="Tricorn protease N-terminal domain"/>
    <property type="match status" value="1"/>
</dbReference>
<accession>A0AAN8F8P2</accession>
<dbReference type="EMBL" id="WIXE01013290">
    <property type="protein sequence ID" value="KAK5975210.1"/>
    <property type="molecule type" value="Genomic_DNA"/>
</dbReference>